<name>A0A2J7Z8G6_STRMQ</name>
<evidence type="ECO:0000313" key="1">
    <source>
        <dbReference type="EMBL" id="PNG96566.1"/>
    </source>
</evidence>
<proteinExistence type="predicted"/>
<dbReference type="Proteomes" id="UP000236520">
    <property type="component" value="Unassembled WGS sequence"/>
</dbReference>
<sequence>MSDEKLELVDGPGDSYFFTVDSVARVLRMSEEERKSILLEVGKEGWDTGYLVSPEGVEGEAIFLNPDGLLTLLRNRPVLVIQDKGLSRILANLEFYRG</sequence>
<dbReference type="AlphaFoldDB" id="A0A2J7Z8G6"/>
<organism evidence="1 2">
    <name type="scientific">Streptomyces malaysiensis</name>
    <dbReference type="NCBI Taxonomy" id="92644"/>
    <lineage>
        <taxon>Bacteria</taxon>
        <taxon>Bacillati</taxon>
        <taxon>Actinomycetota</taxon>
        <taxon>Actinomycetes</taxon>
        <taxon>Kitasatosporales</taxon>
        <taxon>Streptomycetaceae</taxon>
        <taxon>Streptomyces</taxon>
        <taxon>Streptomyces violaceusniger group</taxon>
    </lineage>
</organism>
<accession>A0A2J7Z8G6</accession>
<gene>
    <name evidence="1" type="ORF">SMF913_12591</name>
</gene>
<reference evidence="1 2" key="1">
    <citation type="submission" date="2015-09" db="EMBL/GenBank/DDBJ databases">
        <title>Genome sequence, genome mining and natural product profiling of a biocontrol bacterium Streptomyces malaysiensis F913.</title>
        <authorList>
            <person name="Xu Y."/>
            <person name="Wei J."/>
            <person name="Xie J."/>
            <person name="Li T."/>
            <person name="Zhou Z."/>
        </authorList>
    </citation>
    <scope>NUCLEOTIDE SEQUENCE [LARGE SCALE GENOMIC DNA]</scope>
    <source>
        <strain evidence="1 2">F913</strain>
    </source>
</reference>
<dbReference type="RefSeq" id="WP_102934271.1">
    <property type="nucleotide sequence ID" value="NZ_LJIW01000001.1"/>
</dbReference>
<evidence type="ECO:0000313" key="2">
    <source>
        <dbReference type="Proteomes" id="UP000236520"/>
    </source>
</evidence>
<comment type="caution">
    <text evidence="1">The sequence shown here is derived from an EMBL/GenBank/DDBJ whole genome shotgun (WGS) entry which is preliminary data.</text>
</comment>
<protein>
    <submittedName>
        <fullName evidence="1">Uncharacterized protein</fullName>
    </submittedName>
</protein>
<dbReference type="EMBL" id="LJIW01000001">
    <property type="protein sequence ID" value="PNG96566.1"/>
    <property type="molecule type" value="Genomic_DNA"/>
</dbReference>
<keyword evidence="2" id="KW-1185">Reference proteome</keyword>